<protein>
    <recommendedName>
        <fullName evidence="3">Glycosyl hydrolase</fullName>
    </recommendedName>
</protein>
<dbReference type="RefSeq" id="WP_101394538.1">
    <property type="nucleotide sequence ID" value="NZ_PJNE01000001.1"/>
</dbReference>
<name>A0A2N3YGB2_9MICO</name>
<dbReference type="OrthoDB" id="9764804at2"/>
<accession>A0A2N3YGB2</accession>
<dbReference type="Proteomes" id="UP000233781">
    <property type="component" value="Unassembled WGS sequence"/>
</dbReference>
<proteinExistence type="predicted"/>
<keyword evidence="2" id="KW-1185">Reference proteome</keyword>
<comment type="caution">
    <text evidence="1">The sequence shown here is derived from an EMBL/GenBank/DDBJ whole genome shotgun (WGS) entry which is preliminary data.</text>
</comment>
<dbReference type="InterPro" id="IPR015943">
    <property type="entry name" value="WD40/YVTN_repeat-like_dom_sf"/>
</dbReference>
<dbReference type="Gene3D" id="2.130.10.10">
    <property type="entry name" value="YVTN repeat-like/Quinoprotein amine dehydrogenase"/>
    <property type="match status" value="2"/>
</dbReference>
<reference evidence="1 2" key="1">
    <citation type="submission" date="2017-12" db="EMBL/GenBank/DDBJ databases">
        <title>Sequencing the genomes of 1000 Actinobacteria strains.</title>
        <authorList>
            <person name="Klenk H.-P."/>
        </authorList>
    </citation>
    <scope>NUCLEOTIDE SEQUENCE [LARGE SCALE GENOMIC DNA]</scope>
    <source>
        <strain evidence="1 2">DSM 12806</strain>
    </source>
</reference>
<organism evidence="1 2">
    <name type="scientific">Phycicoccus duodecadis</name>
    <dbReference type="NCBI Taxonomy" id="173053"/>
    <lineage>
        <taxon>Bacteria</taxon>
        <taxon>Bacillati</taxon>
        <taxon>Actinomycetota</taxon>
        <taxon>Actinomycetes</taxon>
        <taxon>Micrococcales</taxon>
        <taxon>Intrasporangiaceae</taxon>
        <taxon>Phycicoccus</taxon>
    </lineage>
</organism>
<gene>
    <name evidence="1" type="ORF">ATL31_0687</name>
</gene>
<dbReference type="EMBL" id="PJNE01000001">
    <property type="protein sequence ID" value="PKW25885.1"/>
    <property type="molecule type" value="Genomic_DNA"/>
</dbReference>
<dbReference type="AlphaFoldDB" id="A0A2N3YGB2"/>
<sequence length="913" mass="96128">MRDNTSHRRRRIIAGVVGTGLVASAGLAFAGRGELNEQWLKFQWRDRHYNAAVMEKALMIAGGNPAEVQNESREAVTIAEQFAQARTAPSGIVDSSAYSNAYSQISGLPSVGGTWNEVTKTPYNADDPRYRDWYSNSSGGAGLVTGRITGLAADPAGKYVYAAGADGGVFRSTNADVAAKGAGSTALKQSADPGWVPIADQLPSLSGGDLELAKDGSLWFSTGEANTGGTSYVGAGVYRLASPRTRAFATTDKVGGNELNSTTIGRIRPGGDGKVWAATNRGIWYHSGSTTSGAWTFAFAPNMDWMPAIPEAGISAGANCKKNIDCGPTNAAYKNIVNDIAVDPRNPKHVVAAIGWRSGDTYNGFYETDDYTTGPSGWHKVTPVKGQIPNNNDIGYTTFAFSKKGDRLYAIVQQPSKIAGSSSLMGIFVSKQGKPQGPWQKIADAAELRNSGSALSGGYDVGVQAWYNQFLTVDPNNADHVWAGLEEVFETKNGGASWNTPSPYWNFYFPCWDISDASNSCPLAGHPDQHSVAVGGKNVFFGNDGGVYRRPVNGSDDANKNATDLVSLNDGTNDSLQYYSVSVGKDLTTGGGVVVSGGLQDNGVSNLFHVNQDGSNDDPAGMMGSNFGGDGADGFADPRNGCNQVQGYVYLSMKVTNNCAANKGALSEAEASSRLLDPNDPNPRFIAPVDRDQVKPDNAIFGGQYVYTVDNVWQAQDASAVKKVFDNGAGHSSTAVAMADGAGYAAWCGPCNNADFTRGISTNVQTDGTIGAWRQLDVSKLPNRYIAGMWVDPTSGSHALAAINGFSRRFTEGPGVGLGHLYETKNAGETWTDVSGNLPDVPANSVKVLSDGATVVGSDLGAFYRPSGSKDWSRLGTGLPLTVVMDLEAGPDGNLYAATHGRGIWSIAVPATS</sequence>
<evidence type="ECO:0000313" key="2">
    <source>
        <dbReference type="Proteomes" id="UP000233781"/>
    </source>
</evidence>
<dbReference type="SUPFAM" id="SSF110296">
    <property type="entry name" value="Oligoxyloglucan reducing end-specific cellobiohydrolase"/>
    <property type="match status" value="1"/>
</dbReference>
<evidence type="ECO:0000313" key="1">
    <source>
        <dbReference type="EMBL" id="PKW25885.1"/>
    </source>
</evidence>
<evidence type="ECO:0008006" key="3">
    <source>
        <dbReference type="Google" id="ProtNLM"/>
    </source>
</evidence>